<dbReference type="InterPro" id="IPR050765">
    <property type="entry name" value="Riboflavin_Biosynth_HTPR"/>
</dbReference>
<accession>A0ABP7ZK90</accession>
<dbReference type="InterPro" id="IPR002734">
    <property type="entry name" value="RibDG_C"/>
</dbReference>
<evidence type="ECO:0000313" key="2">
    <source>
        <dbReference type="EMBL" id="GAA4161326.1"/>
    </source>
</evidence>
<dbReference type="PANTHER" id="PTHR38011:SF11">
    <property type="entry name" value="2,5-DIAMINO-6-RIBOSYLAMINO-4(3H)-PYRIMIDINONE 5'-PHOSPHATE REDUCTASE"/>
    <property type="match status" value="1"/>
</dbReference>
<dbReference type="EMBL" id="BAABBV010000001">
    <property type="protein sequence ID" value="GAA4161326.1"/>
    <property type="molecule type" value="Genomic_DNA"/>
</dbReference>
<dbReference type="PANTHER" id="PTHR38011">
    <property type="entry name" value="DIHYDROFOLATE REDUCTASE FAMILY PROTEIN (AFU_ORTHOLOGUE AFUA_8G06820)"/>
    <property type="match status" value="1"/>
</dbReference>
<proteinExistence type="predicted"/>
<reference evidence="2" key="2">
    <citation type="submission" date="2023-12" db="EMBL/GenBank/DDBJ databases">
        <authorList>
            <person name="Sun Q."/>
            <person name="Inoue M."/>
        </authorList>
    </citation>
    <scope>NUCLEOTIDE SEQUENCE</scope>
    <source>
        <strain evidence="2">JCM 17590</strain>
    </source>
</reference>
<sequence length="189" mass="21249">MIYSAIASLDGYLDDPAGDSAWSAPDDEALAHITEGERPLSTYLYGRRMYETMRIWQTWPDEDTGSPLDLEWARMWRAAEKIVYSRTLTDATSPATRIEREFDPAVVRRLVEESPTDMSIGGAVLAGQALAAGIIDELRWYSYPVAVGGGNPWLPRDVRLDLELIETRGFASGVVFSRYRVASTRNRRE</sequence>
<feature type="domain" description="Bacterial bifunctional deaminase-reductase C-terminal" evidence="1">
    <location>
        <begin position="2"/>
        <end position="175"/>
    </location>
</feature>
<reference evidence="2" key="1">
    <citation type="journal article" date="2014" name="Int. J. Syst. Evol. Microbiol.">
        <title>Complete genome of a new Firmicutes species belonging to the dominant human colonic microbiota ('Ruminococcus bicirculans') reveals two chromosomes and a selective capacity to utilize plant glucans.</title>
        <authorList>
            <consortium name="NISC Comparative Sequencing Program"/>
            <person name="Wegmann U."/>
            <person name="Louis P."/>
            <person name="Goesmann A."/>
            <person name="Henrissat B."/>
            <person name="Duncan S.H."/>
            <person name="Flint H.J."/>
        </authorList>
    </citation>
    <scope>NUCLEOTIDE SEQUENCE</scope>
    <source>
        <strain evidence="2">JCM 17590</strain>
    </source>
</reference>
<keyword evidence="3" id="KW-1185">Reference proteome</keyword>
<comment type="caution">
    <text evidence="2">The sequence shown here is derived from an EMBL/GenBank/DDBJ whole genome shotgun (WGS) entry which is preliminary data.</text>
</comment>
<dbReference type="Proteomes" id="UP001415169">
    <property type="component" value="Unassembled WGS sequence"/>
</dbReference>
<protein>
    <submittedName>
        <fullName evidence="2">Dihydrofolate reductase family protein</fullName>
    </submittedName>
</protein>
<organism evidence="2 3">
    <name type="scientific">Gryllotalpicola daejeonensis</name>
    <dbReference type="NCBI Taxonomy" id="993087"/>
    <lineage>
        <taxon>Bacteria</taxon>
        <taxon>Bacillati</taxon>
        <taxon>Actinomycetota</taxon>
        <taxon>Actinomycetes</taxon>
        <taxon>Micrococcales</taxon>
        <taxon>Microbacteriaceae</taxon>
        <taxon>Gryllotalpicola</taxon>
    </lineage>
</organism>
<dbReference type="Pfam" id="PF01872">
    <property type="entry name" value="RibD_C"/>
    <property type="match status" value="1"/>
</dbReference>
<dbReference type="SUPFAM" id="SSF53597">
    <property type="entry name" value="Dihydrofolate reductase-like"/>
    <property type="match status" value="1"/>
</dbReference>
<evidence type="ECO:0000259" key="1">
    <source>
        <dbReference type="Pfam" id="PF01872"/>
    </source>
</evidence>
<dbReference type="Gene3D" id="3.40.430.10">
    <property type="entry name" value="Dihydrofolate Reductase, subunit A"/>
    <property type="match status" value="1"/>
</dbReference>
<gene>
    <name evidence="2" type="ORF">GCM10022286_18670</name>
</gene>
<dbReference type="InterPro" id="IPR024072">
    <property type="entry name" value="DHFR-like_dom_sf"/>
</dbReference>
<name>A0ABP7ZK90_9MICO</name>
<evidence type="ECO:0000313" key="3">
    <source>
        <dbReference type="Proteomes" id="UP001415169"/>
    </source>
</evidence>